<proteinExistence type="predicted"/>
<evidence type="ECO:0000313" key="3">
    <source>
        <dbReference type="Proteomes" id="UP000295497"/>
    </source>
</evidence>
<evidence type="ECO:0000313" key="2">
    <source>
        <dbReference type="EMBL" id="AUX32733.1"/>
    </source>
</evidence>
<dbReference type="AlphaFoldDB" id="A0A4P2QT48"/>
<accession>A0A4P2QT48</accession>
<sequence length="334" mass="33749">MVGADPFRDDAPLLISARIERQGAELVASLALRDSEGKTRWADGFSTSGACEVLVAGVGLAVAAQLLSMPERGSREPSPPGAAQAPQGAPGPVPSAQTPQGAPGPMPSAHGAQAPQAPSGHAQAPERPPRASPPPQAARAAPAPSGRVAPALPTSSGQGATAGPSEPLRIEAGLGATVGLGITPGVAAGTTLALGVRWSDWSVAVEGRGLVSLAKEVEGVPLGTTAFTAATVACLRGRHLFGCGLATLGAVRFAPEEPWDLRVRSKALLGIGARLGSAWRLSDRWSVHAHAEASGIVEEARLRRQVDHGVTPAPLYWTSPPLGAAFGLGVTASY</sequence>
<feature type="region of interest" description="Disordered" evidence="1">
    <location>
        <begin position="70"/>
        <end position="167"/>
    </location>
</feature>
<protein>
    <submittedName>
        <fullName evidence="2">Uncharacterized protein</fullName>
    </submittedName>
</protein>
<dbReference type="EMBL" id="CP012672">
    <property type="protein sequence ID" value="AUX32733.1"/>
    <property type="molecule type" value="Genomic_DNA"/>
</dbReference>
<dbReference type="Proteomes" id="UP000295497">
    <property type="component" value="Chromosome"/>
</dbReference>
<dbReference type="RefSeq" id="WP_237245562.1">
    <property type="nucleotide sequence ID" value="NZ_CP012672.1"/>
</dbReference>
<gene>
    <name evidence="2" type="ORF">SOCE836_048800</name>
</gene>
<feature type="compositionally biased region" description="Low complexity" evidence="1">
    <location>
        <begin position="137"/>
        <end position="151"/>
    </location>
</feature>
<feature type="compositionally biased region" description="Low complexity" evidence="1">
    <location>
        <begin position="81"/>
        <end position="97"/>
    </location>
</feature>
<reference evidence="2 3" key="1">
    <citation type="submission" date="2015-09" db="EMBL/GenBank/DDBJ databases">
        <title>Sorangium comparison.</title>
        <authorList>
            <person name="Zaburannyi N."/>
            <person name="Bunk B."/>
            <person name="Overmann J."/>
            <person name="Mueller R."/>
        </authorList>
    </citation>
    <scope>NUCLEOTIDE SEQUENCE [LARGE SCALE GENOMIC DNA]</scope>
    <source>
        <strain evidence="2 3">So ce836</strain>
    </source>
</reference>
<name>A0A4P2QT48_SORCE</name>
<evidence type="ECO:0000256" key="1">
    <source>
        <dbReference type="SAM" id="MobiDB-lite"/>
    </source>
</evidence>
<organism evidence="2 3">
    <name type="scientific">Sorangium cellulosum</name>
    <name type="common">Polyangium cellulosum</name>
    <dbReference type="NCBI Taxonomy" id="56"/>
    <lineage>
        <taxon>Bacteria</taxon>
        <taxon>Pseudomonadati</taxon>
        <taxon>Myxococcota</taxon>
        <taxon>Polyangia</taxon>
        <taxon>Polyangiales</taxon>
        <taxon>Polyangiaceae</taxon>
        <taxon>Sorangium</taxon>
    </lineage>
</organism>